<dbReference type="Proteomes" id="UP000729402">
    <property type="component" value="Unassembled WGS sequence"/>
</dbReference>
<protein>
    <submittedName>
        <fullName evidence="2">Uncharacterized protein</fullName>
    </submittedName>
</protein>
<organism evidence="2 3">
    <name type="scientific">Zizania palustris</name>
    <name type="common">Northern wild rice</name>
    <dbReference type="NCBI Taxonomy" id="103762"/>
    <lineage>
        <taxon>Eukaryota</taxon>
        <taxon>Viridiplantae</taxon>
        <taxon>Streptophyta</taxon>
        <taxon>Embryophyta</taxon>
        <taxon>Tracheophyta</taxon>
        <taxon>Spermatophyta</taxon>
        <taxon>Magnoliopsida</taxon>
        <taxon>Liliopsida</taxon>
        <taxon>Poales</taxon>
        <taxon>Poaceae</taxon>
        <taxon>BOP clade</taxon>
        <taxon>Oryzoideae</taxon>
        <taxon>Oryzeae</taxon>
        <taxon>Zizaniinae</taxon>
        <taxon>Zizania</taxon>
    </lineage>
</organism>
<reference evidence="2" key="2">
    <citation type="submission" date="2021-02" db="EMBL/GenBank/DDBJ databases">
        <authorList>
            <person name="Kimball J.A."/>
            <person name="Haas M.W."/>
            <person name="Macchietto M."/>
            <person name="Kono T."/>
            <person name="Duquette J."/>
            <person name="Shao M."/>
        </authorList>
    </citation>
    <scope>NUCLEOTIDE SEQUENCE</scope>
    <source>
        <tissue evidence="2">Fresh leaf tissue</tissue>
    </source>
</reference>
<keyword evidence="3" id="KW-1185">Reference proteome</keyword>
<feature type="compositionally biased region" description="Gly residues" evidence="1">
    <location>
        <begin position="33"/>
        <end position="48"/>
    </location>
</feature>
<feature type="region of interest" description="Disordered" evidence="1">
    <location>
        <begin position="24"/>
        <end position="50"/>
    </location>
</feature>
<accession>A0A8J6BQC9</accession>
<evidence type="ECO:0000313" key="2">
    <source>
        <dbReference type="EMBL" id="KAG8090071.1"/>
    </source>
</evidence>
<proteinExistence type="predicted"/>
<evidence type="ECO:0000313" key="3">
    <source>
        <dbReference type="Proteomes" id="UP000729402"/>
    </source>
</evidence>
<dbReference type="EMBL" id="JAAALK010000081">
    <property type="protein sequence ID" value="KAG8090071.1"/>
    <property type="molecule type" value="Genomic_DNA"/>
</dbReference>
<reference evidence="2" key="1">
    <citation type="journal article" date="2021" name="bioRxiv">
        <title>Whole Genome Assembly and Annotation of Northern Wild Rice, Zizania palustris L., Supports a Whole Genome Duplication in the Zizania Genus.</title>
        <authorList>
            <person name="Haas M."/>
            <person name="Kono T."/>
            <person name="Macchietto M."/>
            <person name="Millas R."/>
            <person name="McGilp L."/>
            <person name="Shao M."/>
            <person name="Duquette J."/>
            <person name="Hirsch C.N."/>
            <person name="Kimball J."/>
        </authorList>
    </citation>
    <scope>NUCLEOTIDE SEQUENCE</scope>
    <source>
        <tissue evidence="2">Fresh leaf tissue</tissue>
    </source>
</reference>
<dbReference type="AlphaFoldDB" id="A0A8J6BQC9"/>
<name>A0A8J6BQC9_ZIZPA</name>
<comment type="caution">
    <text evidence="2">The sequence shown here is derived from an EMBL/GenBank/DDBJ whole genome shotgun (WGS) entry which is preliminary data.</text>
</comment>
<sequence length="110" mass="11816">MSYSNTQYRSSMHIIFGSASSELEKKAKQEQGAHGGVAAGQAADGGAGDWPESVVKLRCSDDEGRQDAERILQAAMAKLEITEEEAGEFTTTEQVRVRLAVPVPLPRSPP</sequence>
<evidence type="ECO:0000256" key="1">
    <source>
        <dbReference type="SAM" id="MobiDB-lite"/>
    </source>
</evidence>
<gene>
    <name evidence="2" type="ORF">GUJ93_ZPchr0011g27157</name>
</gene>